<dbReference type="InterPro" id="IPR001940">
    <property type="entry name" value="Peptidase_S1C"/>
</dbReference>
<reference evidence="3 4" key="1">
    <citation type="journal article" date="2016" name="Nat. Commun.">
        <title>Thousands of microbial genomes shed light on interconnected biogeochemical processes in an aquifer system.</title>
        <authorList>
            <person name="Anantharaman K."/>
            <person name="Brown C.T."/>
            <person name="Hug L.A."/>
            <person name="Sharon I."/>
            <person name="Castelle C.J."/>
            <person name="Probst A.J."/>
            <person name="Thomas B.C."/>
            <person name="Singh A."/>
            <person name="Wilkins M.J."/>
            <person name="Karaoz U."/>
            <person name="Brodie E.L."/>
            <person name="Williams K.H."/>
            <person name="Hubbard S.S."/>
            <person name="Banfield J.F."/>
        </authorList>
    </citation>
    <scope>NUCLEOTIDE SEQUENCE [LARGE SCALE GENOMIC DNA]</scope>
</reference>
<evidence type="ECO:0000313" key="3">
    <source>
        <dbReference type="EMBL" id="OGY67499.1"/>
    </source>
</evidence>
<accession>A0A1G1ZSP7</accession>
<organism evidence="3 4">
    <name type="scientific">Candidatus Harrisonbacteria bacterium RIFCSPLOWO2_02_FULL_41_13b</name>
    <dbReference type="NCBI Taxonomy" id="1798409"/>
    <lineage>
        <taxon>Bacteria</taxon>
        <taxon>Candidatus Harrisoniibacteriota</taxon>
    </lineage>
</organism>
<comment type="caution">
    <text evidence="3">The sequence shown here is derived from an EMBL/GenBank/DDBJ whole genome shotgun (WGS) entry which is preliminary data.</text>
</comment>
<dbReference type="InterPro" id="IPR051201">
    <property type="entry name" value="Chloro_Bact_Ser_Proteases"/>
</dbReference>
<dbReference type="GO" id="GO:0006508">
    <property type="term" value="P:proteolysis"/>
    <property type="evidence" value="ECO:0007669"/>
    <property type="project" value="UniProtKB-KW"/>
</dbReference>
<dbReference type="PANTHER" id="PTHR43343:SF3">
    <property type="entry name" value="PROTEASE DO-LIKE 8, CHLOROPLASTIC"/>
    <property type="match status" value="1"/>
</dbReference>
<dbReference type="EMBL" id="MHJL01000021">
    <property type="protein sequence ID" value="OGY67499.1"/>
    <property type="molecule type" value="Genomic_DNA"/>
</dbReference>
<keyword evidence="1" id="KW-0645">Protease</keyword>
<dbReference type="AlphaFoldDB" id="A0A1G1ZSP7"/>
<protein>
    <recommendedName>
        <fullName evidence="5">PDZ domain-containing protein</fullName>
    </recommendedName>
</protein>
<dbReference type="PANTHER" id="PTHR43343">
    <property type="entry name" value="PEPTIDASE S12"/>
    <property type="match status" value="1"/>
</dbReference>
<evidence type="ECO:0000313" key="4">
    <source>
        <dbReference type="Proteomes" id="UP000177690"/>
    </source>
</evidence>
<proteinExistence type="predicted"/>
<evidence type="ECO:0000256" key="2">
    <source>
        <dbReference type="ARBA" id="ARBA00022801"/>
    </source>
</evidence>
<dbReference type="GO" id="GO:0004252">
    <property type="term" value="F:serine-type endopeptidase activity"/>
    <property type="evidence" value="ECO:0007669"/>
    <property type="project" value="InterPro"/>
</dbReference>
<sequence length="376" mass="42002">MRPSASLGIVLIAILGIFSYTSSTADPPLPPANPAPAVAAPATEKKPTFKEIYEQADYSATLIIIYEREIEVTVTEWQDQKQPNGTVVRKPVEVKKKEKQFDPAVMSGFVAKDEENGKFYVYTAGHIYRPQYKIFAIEASFKKNLPNEDLELVGYDLKADLAVLNFKKEKFVFNGNAAKLGDSSLIQPVDPVMTIGHSHTFLDHAPTTGIIVKTQIPYLNKLVHSARINYGNSGGPLLNDKGEVVGINVLMMNDELGVYLCSLATPVNYLKRLDKQLKAGGEVKHADLQTVLVDSSEGVAVRWVYDVSIVISGEELLYLRNGDIILNYDGRAPKNALEIEEYVFFEKNPGDKIKFKVKRESKELEFEKELKKFKKK</sequence>
<dbReference type="InterPro" id="IPR036034">
    <property type="entry name" value="PDZ_sf"/>
</dbReference>
<dbReference type="Pfam" id="PF13365">
    <property type="entry name" value="Trypsin_2"/>
    <property type="match status" value="1"/>
</dbReference>
<gene>
    <name evidence="3" type="ORF">A3I24_00170</name>
</gene>
<evidence type="ECO:0000256" key="1">
    <source>
        <dbReference type="ARBA" id="ARBA00022670"/>
    </source>
</evidence>
<keyword evidence="2" id="KW-0378">Hydrolase</keyword>
<dbReference type="Gene3D" id="2.30.42.10">
    <property type="match status" value="1"/>
</dbReference>
<dbReference type="Gene3D" id="2.40.10.120">
    <property type="match status" value="1"/>
</dbReference>
<dbReference type="SUPFAM" id="SSF50494">
    <property type="entry name" value="Trypsin-like serine proteases"/>
    <property type="match status" value="1"/>
</dbReference>
<dbReference type="STRING" id="1798409.A3I24_00170"/>
<dbReference type="Proteomes" id="UP000177690">
    <property type="component" value="Unassembled WGS sequence"/>
</dbReference>
<dbReference type="InterPro" id="IPR009003">
    <property type="entry name" value="Peptidase_S1_PA"/>
</dbReference>
<name>A0A1G1ZSP7_9BACT</name>
<dbReference type="PRINTS" id="PR00834">
    <property type="entry name" value="PROTEASES2C"/>
</dbReference>
<evidence type="ECO:0008006" key="5">
    <source>
        <dbReference type="Google" id="ProtNLM"/>
    </source>
</evidence>